<protein>
    <submittedName>
        <fullName evidence="8">Peptidase dimerization domain protein</fullName>
    </submittedName>
</protein>
<dbReference type="AlphaFoldDB" id="K6GJD7"/>
<sequence>MKKRKLLATLLILSSTSILADSLDPVDLLSDFVAVNTINPPGNESRAVDFYAKIFEQEGVEFSTAESAPGRGNIWARIEGGNEPALILLQHTDVVPASKDYWDTDPMVAEIKDGYLYGRGVIDMKGAGISHLISFLKLHRENKKLNRDLVFLATADEEAGGLYGAGWMIKNHPEVFEGAGFVINEGGSGVRIGDETVFSIEVTQKVPVWLRLTATDEPGHGSSPRATSSVTRIIHALNLVRENPFPARIIPAVDAYFKSLALNMTGKNAQSFSDIKNAINEDGFLEQLQAFSPTYHALTRDTCSLTMLQGSQKINVVPPVAIAEVDCRMLPDRSAEEFIEDFKNLIEPAGVTVDLVLAFAPAVSSTKSDFFQHIKSITSRMHPGSRVAPAVSTGFTDSHFTRELGIDSYGFNPIIFNPEDFSGVHGNNERVKVSSYIQGTEDLYQIVSKFVLD</sequence>
<comment type="similarity">
    <text evidence="1">Belongs to the peptidase M20A family.</text>
</comment>
<feature type="domain" description="Peptidase M20 dimerisation" evidence="7">
    <location>
        <begin position="206"/>
        <end position="349"/>
    </location>
</feature>
<name>K6GJD7_9GAMM</name>
<evidence type="ECO:0000256" key="2">
    <source>
        <dbReference type="ARBA" id="ARBA00022670"/>
    </source>
</evidence>
<keyword evidence="9" id="KW-1185">Reference proteome</keyword>
<dbReference type="SUPFAM" id="SSF53187">
    <property type="entry name" value="Zn-dependent exopeptidases"/>
    <property type="match status" value="1"/>
</dbReference>
<comment type="caution">
    <text evidence="8">The sequence shown here is derived from an EMBL/GenBank/DDBJ whole genome shotgun (WGS) entry which is preliminary data.</text>
</comment>
<keyword evidence="6" id="KW-0732">Signal</keyword>
<feature type="signal peptide" evidence="6">
    <location>
        <begin position="1"/>
        <end position="20"/>
    </location>
</feature>
<evidence type="ECO:0000313" key="8">
    <source>
        <dbReference type="EMBL" id="EKO37126.1"/>
    </source>
</evidence>
<evidence type="ECO:0000256" key="5">
    <source>
        <dbReference type="ARBA" id="ARBA00022833"/>
    </source>
</evidence>
<dbReference type="Gene3D" id="3.30.70.360">
    <property type="match status" value="1"/>
</dbReference>
<dbReference type="Gene3D" id="1.10.150.900">
    <property type="match status" value="1"/>
</dbReference>
<keyword evidence="5" id="KW-0862">Zinc</keyword>
<evidence type="ECO:0000256" key="1">
    <source>
        <dbReference type="ARBA" id="ARBA00006247"/>
    </source>
</evidence>
<evidence type="ECO:0000259" key="7">
    <source>
        <dbReference type="Pfam" id="PF07687"/>
    </source>
</evidence>
<keyword evidence="2" id="KW-0645">Protease</keyword>
<dbReference type="EMBL" id="AMWX01000001">
    <property type="protein sequence ID" value="EKO37126.1"/>
    <property type="molecule type" value="Genomic_DNA"/>
</dbReference>
<accession>K6GJD7</accession>
<evidence type="ECO:0000256" key="3">
    <source>
        <dbReference type="ARBA" id="ARBA00022723"/>
    </source>
</evidence>
<dbReference type="InterPro" id="IPR002933">
    <property type="entry name" value="Peptidase_M20"/>
</dbReference>
<proteinExistence type="inferred from homology"/>
<dbReference type="GO" id="GO:0006508">
    <property type="term" value="P:proteolysis"/>
    <property type="evidence" value="ECO:0007669"/>
    <property type="project" value="UniProtKB-KW"/>
</dbReference>
<gene>
    <name evidence="8" type="ORF">B273_0293</name>
</gene>
<dbReference type="Pfam" id="PF07687">
    <property type="entry name" value="M20_dimer"/>
    <property type="match status" value="1"/>
</dbReference>
<dbReference type="PANTHER" id="PTHR45962:SF1">
    <property type="entry name" value="N-FATTY-ACYL-AMINO ACID SYNTHASE_HYDROLASE PM20D1"/>
    <property type="match status" value="1"/>
</dbReference>
<evidence type="ECO:0000256" key="6">
    <source>
        <dbReference type="SAM" id="SignalP"/>
    </source>
</evidence>
<evidence type="ECO:0000256" key="4">
    <source>
        <dbReference type="ARBA" id="ARBA00022801"/>
    </source>
</evidence>
<evidence type="ECO:0000313" key="9">
    <source>
        <dbReference type="Proteomes" id="UP000010310"/>
    </source>
</evidence>
<reference evidence="8 9" key="1">
    <citation type="submission" date="2012-09" db="EMBL/GenBank/DDBJ databases">
        <authorList>
            <person name="Dupont C.L."/>
            <person name="Rusch D.B."/>
            <person name="Lombardo M.-J."/>
            <person name="Novotny M."/>
            <person name="Yee-Greenbaum J."/>
            <person name="Laskin R."/>
        </authorList>
    </citation>
    <scope>NUCLEOTIDE SEQUENCE [LARGE SCALE GENOMIC DNA]</scope>
    <source>
        <strain evidence="8">SAR86E</strain>
    </source>
</reference>
<dbReference type="PIRSF" id="PIRSF036696">
    <property type="entry name" value="ACY-1"/>
    <property type="match status" value="1"/>
</dbReference>
<dbReference type="Proteomes" id="UP000010310">
    <property type="component" value="Unassembled WGS sequence"/>
</dbReference>
<dbReference type="InterPro" id="IPR011650">
    <property type="entry name" value="Peptidase_M20_dimer"/>
</dbReference>
<feature type="chain" id="PRO_5003891362" evidence="6">
    <location>
        <begin position="21"/>
        <end position="453"/>
    </location>
</feature>
<dbReference type="GO" id="GO:0008233">
    <property type="term" value="F:peptidase activity"/>
    <property type="evidence" value="ECO:0007669"/>
    <property type="project" value="UniProtKB-KW"/>
</dbReference>
<dbReference type="InterPro" id="IPR036264">
    <property type="entry name" value="Bact_exopeptidase_dim_dom"/>
</dbReference>
<dbReference type="InterPro" id="IPR047177">
    <property type="entry name" value="Pept_M20A"/>
</dbReference>
<organism evidence="8 9">
    <name type="scientific">SAR86 cluster bacterium SAR86E</name>
    <dbReference type="NCBI Taxonomy" id="1208365"/>
    <lineage>
        <taxon>Bacteria</taxon>
        <taxon>Pseudomonadati</taxon>
        <taxon>Pseudomonadota</taxon>
        <taxon>Gammaproteobacteria</taxon>
        <taxon>SAR86 cluster</taxon>
    </lineage>
</organism>
<dbReference type="Gene3D" id="3.40.630.10">
    <property type="entry name" value="Zn peptidases"/>
    <property type="match status" value="1"/>
</dbReference>
<keyword evidence="4" id="KW-0378">Hydrolase</keyword>
<dbReference type="STRING" id="1208365.B273_0293"/>
<dbReference type="SUPFAM" id="SSF55031">
    <property type="entry name" value="Bacterial exopeptidase dimerisation domain"/>
    <property type="match status" value="1"/>
</dbReference>
<dbReference type="GO" id="GO:0046872">
    <property type="term" value="F:metal ion binding"/>
    <property type="evidence" value="ECO:0007669"/>
    <property type="project" value="UniProtKB-KW"/>
</dbReference>
<keyword evidence="3" id="KW-0479">Metal-binding</keyword>
<dbReference type="PANTHER" id="PTHR45962">
    <property type="entry name" value="N-FATTY-ACYL-AMINO ACID SYNTHASE/HYDROLASE PM20D1"/>
    <property type="match status" value="1"/>
</dbReference>
<dbReference type="Pfam" id="PF01546">
    <property type="entry name" value="Peptidase_M20"/>
    <property type="match status" value="1"/>
</dbReference>